<keyword evidence="3" id="KW-1185">Reference proteome</keyword>
<dbReference type="Gene3D" id="3.40.50.10610">
    <property type="entry name" value="ABC-type transport auxiliary lipoprotein component"/>
    <property type="match status" value="1"/>
</dbReference>
<dbReference type="PROSITE" id="PS51257">
    <property type="entry name" value="PROKAR_LIPOPROTEIN"/>
    <property type="match status" value="1"/>
</dbReference>
<evidence type="ECO:0000256" key="1">
    <source>
        <dbReference type="SAM" id="SignalP"/>
    </source>
</evidence>
<reference evidence="2" key="1">
    <citation type="submission" date="2022-03" db="EMBL/GenBank/DDBJ databases">
        <authorList>
            <person name="Woo C.Y."/>
        </authorList>
    </citation>
    <scope>NUCLEOTIDE SEQUENCE</scope>
    <source>
        <strain evidence="2">CYS-02</strain>
    </source>
</reference>
<dbReference type="AlphaFoldDB" id="A0A9X1VYW6"/>
<organism evidence="2 3">
    <name type="scientific">Variovorax terrae</name>
    <dbReference type="NCBI Taxonomy" id="2923278"/>
    <lineage>
        <taxon>Bacteria</taxon>
        <taxon>Pseudomonadati</taxon>
        <taxon>Pseudomonadota</taxon>
        <taxon>Betaproteobacteria</taxon>
        <taxon>Burkholderiales</taxon>
        <taxon>Comamonadaceae</taxon>
        <taxon>Variovorax</taxon>
    </lineage>
</organism>
<dbReference type="Proteomes" id="UP001139447">
    <property type="component" value="Unassembled WGS sequence"/>
</dbReference>
<sequence>MKTAFNPVCGAAGLLAAALLAGCGSLSPGGAAGRAPMEQAIAPADKVAMLPIANFTDVPQAGLRAEALLESALRQAGLRQLVVYPPALNPETLFEPGERKAQAEAEKWARAQGMRYTISGAVNEWRYKVGVDGEPAVGLMLQVRDLKTDQVVYSTAGGRTGWSREALAAVGQKLTAELVSGIRIEPAASLPAASR</sequence>
<accession>A0A9X1VYW6</accession>
<feature type="chain" id="PRO_5040848418" evidence="1">
    <location>
        <begin position="22"/>
        <end position="195"/>
    </location>
</feature>
<dbReference type="EMBL" id="JALGBI010000003">
    <property type="protein sequence ID" value="MCJ0765429.1"/>
    <property type="molecule type" value="Genomic_DNA"/>
</dbReference>
<keyword evidence="1" id="KW-0732">Signal</keyword>
<feature type="signal peptide" evidence="1">
    <location>
        <begin position="1"/>
        <end position="21"/>
    </location>
</feature>
<evidence type="ECO:0000313" key="2">
    <source>
        <dbReference type="EMBL" id="MCJ0765429.1"/>
    </source>
</evidence>
<name>A0A9X1VYW6_9BURK</name>
<gene>
    <name evidence="2" type="ORF">MMF98_19635</name>
</gene>
<dbReference type="RefSeq" id="WP_243308813.1">
    <property type="nucleotide sequence ID" value="NZ_JALGBI010000003.1"/>
</dbReference>
<comment type="caution">
    <text evidence="2">The sequence shown here is derived from an EMBL/GenBank/DDBJ whole genome shotgun (WGS) entry which is preliminary data.</text>
</comment>
<proteinExistence type="predicted"/>
<protein>
    <submittedName>
        <fullName evidence="2">Penicillin-binding protein activator LpoB</fullName>
    </submittedName>
</protein>
<evidence type="ECO:0000313" key="3">
    <source>
        <dbReference type="Proteomes" id="UP001139447"/>
    </source>
</evidence>